<dbReference type="PANTHER" id="PTHR15503:SF45">
    <property type="entry name" value="RNA-DIRECTED DNA POLYMERASE HOMOLOG"/>
    <property type="match status" value="1"/>
</dbReference>
<evidence type="ECO:0000256" key="1">
    <source>
        <dbReference type="ARBA" id="ARBA00012493"/>
    </source>
</evidence>
<feature type="region of interest" description="Disordered" evidence="8">
    <location>
        <begin position="1"/>
        <end position="43"/>
    </location>
</feature>
<dbReference type="SUPFAM" id="SSF50630">
    <property type="entry name" value="Acid proteases"/>
    <property type="match status" value="1"/>
</dbReference>
<dbReference type="InterPro" id="IPR032567">
    <property type="entry name" value="RTL1-rel"/>
</dbReference>
<dbReference type="PANTHER" id="PTHR15503">
    <property type="entry name" value="LDOC1 RELATED"/>
    <property type="match status" value="1"/>
</dbReference>
<dbReference type="InterPro" id="IPR041373">
    <property type="entry name" value="RT_RNaseH"/>
</dbReference>
<feature type="domain" description="Tf2-1-like SH3-like" evidence="10">
    <location>
        <begin position="653"/>
        <end position="680"/>
    </location>
</feature>
<dbReference type="SUPFAM" id="SSF56672">
    <property type="entry name" value="DNA/RNA polymerases"/>
    <property type="match status" value="1"/>
</dbReference>
<dbReference type="Proteomes" id="UP000325315">
    <property type="component" value="Unassembled WGS sequence"/>
</dbReference>
<dbReference type="InterPro" id="IPR021109">
    <property type="entry name" value="Peptidase_aspartic_dom_sf"/>
</dbReference>
<evidence type="ECO:0000256" key="5">
    <source>
        <dbReference type="ARBA" id="ARBA00022759"/>
    </source>
</evidence>
<dbReference type="GO" id="GO:0003964">
    <property type="term" value="F:RNA-directed DNA polymerase activity"/>
    <property type="evidence" value="ECO:0007669"/>
    <property type="project" value="UniProtKB-KW"/>
</dbReference>
<evidence type="ECO:0000256" key="2">
    <source>
        <dbReference type="ARBA" id="ARBA00022679"/>
    </source>
</evidence>
<dbReference type="Pfam" id="PF24626">
    <property type="entry name" value="SH3_Tf2-1"/>
    <property type="match status" value="1"/>
</dbReference>
<dbReference type="AlphaFoldDB" id="A0A5B6WNK9"/>
<name>A0A5B6WNK9_9ROSI</name>
<dbReference type="GO" id="GO:0004519">
    <property type="term" value="F:endonuclease activity"/>
    <property type="evidence" value="ECO:0007669"/>
    <property type="project" value="UniProtKB-KW"/>
</dbReference>
<accession>A0A5B6WNK9</accession>
<evidence type="ECO:0000256" key="3">
    <source>
        <dbReference type="ARBA" id="ARBA00022695"/>
    </source>
</evidence>
<keyword evidence="4" id="KW-0540">Nuclease</keyword>
<keyword evidence="2" id="KW-0808">Transferase</keyword>
<reference evidence="12" key="1">
    <citation type="journal article" date="2019" name="Plant Biotechnol. J.">
        <title>Genome sequencing of the Australian wild diploid species Gossypium australe highlights disease resistance and delayed gland morphogenesis.</title>
        <authorList>
            <person name="Cai Y."/>
            <person name="Cai X."/>
            <person name="Wang Q."/>
            <person name="Wang P."/>
            <person name="Zhang Y."/>
            <person name="Cai C."/>
            <person name="Xu Y."/>
            <person name="Wang K."/>
            <person name="Zhou Z."/>
            <person name="Wang C."/>
            <person name="Geng S."/>
            <person name="Li B."/>
            <person name="Dong Q."/>
            <person name="Hou Y."/>
            <person name="Wang H."/>
            <person name="Ai P."/>
            <person name="Liu Z."/>
            <person name="Yi F."/>
            <person name="Sun M."/>
            <person name="An G."/>
            <person name="Cheng J."/>
            <person name="Zhang Y."/>
            <person name="Shi Q."/>
            <person name="Xie Y."/>
            <person name="Shi X."/>
            <person name="Chang Y."/>
            <person name="Huang F."/>
            <person name="Chen Y."/>
            <person name="Hong S."/>
            <person name="Mi L."/>
            <person name="Sun Q."/>
            <person name="Zhang L."/>
            <person name="Zhou B."/>
            <person name="Peng R."/>
            <person name="Zhang X."/>
            <person name="Liu F."/>
        </authorList>
    </citation>
    <scope>NUCLEOTIDE SEQUENCE [LARGE SCALE GENOMIC DNA]</scope>
    <source>
        <strain evidence="12">cv. PA1801</strain>
    </source>
</reference>
<evidence type="ECO:0000256" key="7">
    <source>
        <dbReference type="ARBA" id="ARBA00022918"/>
    </source>
</evidence>
<evidence type="ECO:0000313" key="12">
    <source>
        <dbReference type="Proteomes" id="UP000325315"/>
    </source>
</evidence>
<dbReference type="Gene3D" id="1.10.340.70">
    <property type="match status" value="1"/>
</dbReference>
<evidence type="ECO:0000256" key="6">
    <source>
        <dbReference type="ARBA" id="ARBA00022801"/>
    </source>
</evidence>
<organism evidence="11 12">
    <name type="scientific">Gossypium australe</name>
    <dbReference type="NCBI Taxonomy" id="47621"/>
    <lineage>
        <taxon>Eukaryota</taxon>
        <taxon>Viridiplantae</taxon>
        <taxon>Streptophyta</taxon>
        <taxon>Embryophyta</taxon>
        <taxon>Tracheophyta</taxon>
        <taxon>Spermatophyta</taxon>
        <taxon>Magnoliopsida</taxon>
        <taxon>eudicotyledons</taxon>
        <taxon>Gunneridae</taxon>
        <taxon>Pentapetalae</taxon>
        <taxon>rosids</taxon>
        <taxon>malvids</taxon>
        <taxon>Malvales</taxon>
        <taxon>Malvaceae</taxon>
        <taxon>Malvoideae</taxon>
        <taxon>Gossypium</taxon>
    </lineage>
</organism>
<evidence type="ECO:0000313" key="11">
    <source>
        <dbReference type="EMBL" id="KAA3483459.1"/>
    </source>
</evidence>
<evidence type="ECO:0000256" key="8">
    <source>
        <dbReference type="SAM" id="MobiDB-lite"/>
    </source>
</evidence>
<feature type="region of interest" description="Disordered" evidence="8">
    <location>
        <begin position="99"/>
        <end position="129"/>
    </location>
</feature>
<keyword evidence="7" id="KW-0695">RNA-directed DNA polymerase</keyword>
<evidence type="ECO:0000256" key="4">
    <source>
        <dbReference type="ARBA" id="ARBA00022722"/>
    </source>
</evidence>
<dbReference type="EMBL" id="SMMG02000002">
    <property type="protein sequence ID" value="KAA3483459.1"/>
    <property type="molecule type" value="Genomic_DNA"/>
</dbReference>
<protein>
    <recommendedName>
        <fullName evidence="1">RNA-directed DNA polymerase</fullName>
        <ecNumber evidence="1">2.7.7.49</ecNumber>
    </recommendedName>
</protein>
<feature type="domain" description="Reverse transcriptase RNase H-like" evidence="9">
    <location>
        <begin position="447"/>
        <end position="513"/>
    </location>
</feature>
<dbReference type="InterPro" id="IPR043502">
    <property type="entry name" value="DNA/RNA_pol_sf"/>
</dbReference>
<feature type="compositionally biased region" description="Polar residues" evidence="8">
    <location>
        <begin position="102"/>
        <end position="124"/>
    </location>
</feature>
<evidence type="ECO:0000259" key="10">
    <source>
        <dbReference type="Pfam" id="PF24626"/>
    </source>
</evidence>
<dbReference type="Gene3D" id="3.10.10.10">
    <property type="entry name" value="HIV Type 1 Reverse Transcriptase, subunit A, domain 1"/>
    <property type="match status" value="1"/>
</dbReference>
<dbReference type="Pfam" id="PF17917">
    <property type="entry name" value="RT_RNaseH"/>
    <property type="match status" value="1"/>
</dbReference>
<keyword evidence="5" id="KW-0255">Endonuclease</keyword>
<proteinExistence type="predicted"/>
<evidence type="ECO:0000259" key="9">
    <source>
        <dbReference type="Pfam" id="PF17917"/>
    </source>
</evidence>
<dbReference type="Gene3D" id="3.30.70.270">
    <property type="match status" value="1"/>
</dbReference>
<sequence length="713" mass="81224">MDPGRAVADEVESNELAPAQGAAVFESKPPTHGAEEFRANGDDDPEKAEFWLKNTIRVFDELSCTPEKCLKCAISLLRDSKYHWWKTLVSVMAKKEQFLSERPSNTTNRGRPPRNTGNGTSSKGVTKDSAVRSKARALARAYAIRALEDASSPDVITGTFSLYDTNVIALIDPGSTHSYVCMHLVSSKSLLVEFTEFVIKVSNPLGKYVLVDKVCRNCPLIIRGHYFPAALMLFPFDEFDVILGMDWLILHDAVANCRLKTIELKCENGEVLRVETDESSELPIVISSIAAQRYVRKGCEAYLAYVLNMKISELKLESVPIVSEYLDVFPEELSGLPPIKEVEFGIDLVPGTSPILIALYRMALTESKELNETEIDDLFDQLKGATVFSKIDLRSDYYQLRVKESDMPKIAFRTRLNGQKMSTKFEKLKTLLIEASILVQPELGKEQLKPYEKNYLTHNLELAAIVFALKIWRHHLYGEKCHIYTNHKSLKYLMTQKDLNLRQRRWLKLLKDYELVIDYHPRKSNVVADALSTKFLFALRAMSTRLTLFNNGSILAELRARPIFLQQICEAQKSDSELQAKSAQCESGNDLDFRIGLGDCLMFQDRICVPKNDELIQKILHEAHSGCLSVHPVSTKMYNDLKKWYWWSDMKRPVAYRLALPIELEMIHNVFHVSMLRRYRSDPSHVISPTKVEIRPDMTYGEEPIKILALEVI</sequence>
<keyword evidence="3" id="KW-0548">Nucleotidyltransferase</keyword>
<gene>
    <name evidence="11" type="ORF">EPI10_005630</name>
</gene>
<keyword evidence="6" id="KW-0378">Hydrolase</keyword>
<dbReference type="InterPro" id="IPR056924">
    <property type="entry name" value="SH3_Tf2-1"/>
</dbReference>
<dbReference type="Gene3D" id="2.40.70.10">
    <property type="entry name" value="Acid Proteases"/>
    <property type="match status" value="1"/>
</dbReference>
<dbReference type="GO" id="GO:0016787">
    <property type="term" value="F:hydrolase activity"/>
    <property type="evidence" value="ECO:0007669"/>
    <property type="project" value="UniProtKB-KW"/>
</dbReference>
<keyword evidence="12" id="KW-1185">Reference proteome</keyword>
<comment type="caution">
    <text evidence="11">The sequence shown here is derived from an EMBL/GenBank/DDBJ whole genome shotgun (WGS) entry which is preliminary data.</text>
</comment>
<dbReference type="CDD" id="cd09274">
    <property type="entry name" value="RNase_HI_RT_Ty3"/>
    <property type="match status" value="1"/>
</dbReference>
<dbReference type="EC" id="2.7.7.49" evidence="1"/>
<dbReference type="Pfam" id="PF08284">
    <property type="entry name" value="RVP_2"/>
    <property type="match status" value="1"/>
</dbReference>
<dbReference type="CDD" id="cd00303">
    <property type="entry name" value="retropepsin_like"/>
    <property type="match status" value="1"/>
</dbReference>
<dbReference type="InterPro" id="IPR043128">
    <property type="entry name" value="Rev_trsase/Diguanyl_cyclase"/>
</dbReference>